<evidence type="ECO:0000256" key="1">
    <source>
        <dbReference type="ARBA" id="ARBA00004141"/>
    </source>
</evidence>
<organism evidence="8">
    <name type="scientific">Chromerida sp. RM11</name>
    <dbReference type="NCBI Taxonomy" id="348535"/>
    <lineage>
        <taxon>Eukaryota</taxon>
        <taxon>Sar</taxon>
        <taxon>Alveolata</taxon>
        <taxon>Colpodellida</taxon>
    </lineage>
</organism>
<sequence length="370" mass="40768">MLFFSPFRKLVKLQSSLTLGAVVLAATTLGLGSPQSNPIKVLEFEFSLGYIFSSWWYLGLEILLTASLVACSILDQFFVLKCQSNLTRNPSRININAQSDSSQESAFLARASRTKKAITRITDSRSHIMQKGTLRELAPVGTHALITSIVTYSTLGALYCFEGSAGLSLGEGLFLSELKGPRSSSIHARPLAYARVNDSWVLNDPYQPFMDLSFLSMDGEEYGRFTITTSSKEASFPSQGISLDGSLSLLGSLPQRVRMVENSTYREIPALTLGQDNQTSWLAPNNEDEVLVGRDGGVLRLWGQPPLVGWEQQDMSELLDAKGRVMAEVLSEGNLSWSNNQFNVEIFFLPLLILLTLLLVFSKDVSLCLD</sequence>
<evidence type="ECO:0000256" key="2">
    <source>
        <dbReference type="ARBA" id="ARBA00022692"/>
    </source>
</evidence>
<feature type="transmembrane region" description="Helical" evidence="6">
    <location>
        <begin position="342"/>
        <end position="361"/>
    </location>
</feature>
<keyword evidence="2 6" id="KW-0812">Transmembrane</keyword>
<geneLocation type="chloroplast" evidence="8"/>
<keyword evidence="5 6" id="KW-0472">Membrane</keyword>
<evidence type="ECO:0000313" key="8">
    <source>
        <dbReference type="EMBL" id="ADJ66649.1"/>
    </source>
</evidence>
<accession>D9IXT2</accession>
<evidence type="ECO:0000256" key="5">
    <source>
        <dbReference type="ARBA" id="ARBA00023136"/>
    </source>
</evidence>
<dbReference type="InterPro" id="IPR007816">
    <property type="entry name" value="ResB-like_domain"/>
</dbReference>
<evidence type="ECO:0000256" key="4">
    <source>
        <dbReference type="ARBA" id="ARBA00022989"/>
    </source>
</evidence>
<comment type="subcellular location">
    <subcellularLocation>
        <location evidence="1">Membrane</location>
        <topology evidence="1">Multi-pass membrane protein</topology>
    </subcellularLocation>
</comment>
<keyword evidence="4 6" id="KW-1133">Transmembrane helix</keyword>
<dbReference type="RefSeq" id="YP_003795461.1">
    <property type="nucleotide sequence ID" value="NC_014345.1"/>
</dbReference>
<evidence type="ECO:0000256" key="6">
    <source>
        <dbReference type="SAM" id="Phobius"/>
    </source>
</evidence>
<dbReference type="GeneID" id="9481152"/>
<proteinExistence type="predicted"/>
<dbReference type="GO" id="GO:0016020">
    <property type="term" value="C:membrane"/>
    <property type="evidence" value="ECO:0007669"/>
    <property type="project" value="UniProtKB-SubCell"/>
</dbReference>
<keyword evidence="3" id="KW-0201">Cytochrome c-type biogenesis</keyword>
<dbReference type="GO" id="GO:0017004">
    <property type="term" value="P:cytochrome complex assembly"/>
    <property type="evidence" value="ECO:0007669"/>
    <property type="project" value="UniProtKB-KW"/>
</dbReference>
<keyword evidence="8" id="KW-0934">Plastid</keyword>
<dbReference type="EMBL" id="HM222968">
    <property type="protein sequence ID" value="ADJ66649.1"/>
    <property type="molecule type" value="Genomic_DNA"/>
</dbReference>
<name>D9IXT2_9ALVE</name>
<evidence type="ECO:0000259" key="7">
    <source>
        <dbReference type="Pfam" id="PF05140"/>
    </source>
</evidence>
<keyword evidence="8" id="KW-0150">Chloroplast</keyword>
<protein>
    <submittedName>
        <fullName evidence="8">C-type cytochrome biogenensis protein</fullName>
    </submittedName>
</protein>
<evidence type="ECO:0000256" key="3">
    <source>
        <dbReference type="ARBA" id="ARBA00022748"/>
    </source>
</evidence>
<dbReference type="Pfam" id="PF05140">
    <property type="entry name" value="ResB"/>
    <property type="match status" value="1"/>
</dbReference>
<feature type="domain" description="ResB-like" evidence="7">
    <location>
        <begin position="46"/>
        <end position="171"/>
    </location>
</feature>
<gene>
    <name evidence="8" type="primary">ccs1</name>
</gene>
<reference evidence="8" key="1">
    <citation type="journal article" date="2010" name="Proc. Natl. Acad. Sci. U.S.A.">
        <title>A common red algal origin of the apicomplexan, dinoflagellate, and heterokont plastids.</title>
        <authorList>
            <person name="Janouskovec J."/>
            <person name="Horak A."/>
            <person name="Obornik M."/>
            <person name="Lukes J."/>
            <person name="Keeling P.J."/>
        </authorList>
    </citation>
    <scope>NUCLEOTIDE SEQUENCE [LARGE SCALE GENOMIC DNA]</scope>
</reference>
<feature type="transmembrane region" description="Helical" evidence="6">
    <location>
        <begin position="56"/>
        <end position="80"/>
    </location>
</feature>
<dbReference type="AlphaFoldDB" id="D9IXT2"/>